<feature type="domain" description="DUF7769" evidence="1">
    <location>
        <begin position="19"/>
        <end position="69"/>
    </location>
</feature>
<evidence type="ECO:0000259" key="1">
    <source>
        <dbReference type="Pfam" id="PF24964"/>
    </source>
</evidence>
<dbReference type="Proteomes" id="UP000275652">
    <property type="component" value="Unassembled WGS sequence"/>
</dbReference>
<dbReference type="AlphaFoldDB" id="A0A9X8EBX1"/>
<dbReference type="InterPro" id="IPR056671">
    <property type="entry name" value="DUF7769"/>
</dbReference>
<evidence type="ECO:0000313" key="3">
    <source>
        <dbReference type="Proteomes" id="UP000275652"/>
    </source>
</evidence>
<reference evidence="2 3" key="1">
    <citation type="journal article" date="2018" name="J. Invertebr. Pathol.">
        <title>New genotyping method for the causative agent of crayfish plague (Aphanomyces astaci) based on whole genome data.</title>
        <authorList>
            <person name="Minardi D."/>
            <person name="Studholme D.J."/>
            <person name="van der Giezen M."/>
            <person name="Pretto T."/>
            <person name="Oidtmann B."/>
        </authorList>
    </citation>
    <scope>NUCLEOTIDE SEQUENCE [LARGE SCALE GENOMIC DNA]</scope>
    <source>
        <strain evidence="2 3">KB13</strain>
    </source>
</reference>
<dbReference type="PANTHER" id="PTHR33889">
    <property type="entry name" value="OS04G0681850 PROTEIN"/>
    <property type="match status" value="1"/>
</dbReference>
<evidence type="ECO:0000313" key="2">
    <source>
        <dbReference type="EMBL" id="RLO12336.1"/>
    </source>
</evidence>
<name>A0A9X8EBX1_APHAT</name>
<comment type="caution">
    <text evidence="2">The sequence shown here is derived from an EMBL/GenBank/DDBJ whole genome shotgun (WGS) entry which is preliminary data.</text>
</comment>
<dbReference type="Pfam" id="PF24964">
    <property type="entry name" value="DUF7769"/>
    <property type="match status" value="1"/>
</dbReference>
<organism evidence="2 3">
    <name type="scientific">Aphanomyces astaci</name>
    <name type="common">Crayfish plague agent</name>
    <dbReference type="NCBI Taxonomy" id="112090"/>
    <lineage>
        <taxon>Eukaryota</taxon>
        <taxon>Sar</taxon>
        <taxon>Stramenopiles</taxon>
        <taxon>Oomycota</taxon>
        <taxon>Saprolegniomycetes</taxon>
        <taxon>Saprolegniales</taxon>
        <taxon>Verrucalvaceae</taxon>
        <taxon>Aphanomyces</taxon>
    </lineage>
</organism>
<gene>
    <name evidence="2" type="ORF">DYB28_000239</name>
</gene>
<protein>
    <recommendedName>
        <fullName evidence="1">DUF7769 domain-containing protein</fullName>
    </recommendedName>
</protein>
<dbReference type="EMBL" id="QUTI01013854">
    <property type="protein sequence ID" value="RLO12336.1"/>
    <property type="molecule type" value="Genomic_DNA"/>
</dbReference>
<dbReference type="PANTHER" id="PTHR33889:SF7">
    <property type="entry name" value="OS04G0681850 PROTEIN"/>
    <property type="match status" value="1"/>
</dbReference>
<accession>A0A9X8EBX1</accession>
<proteinExistence type="predicted"/>
<sequence>MPSLRSNNTPSGSHGRRMLSNAERRAIYEALLSLSVRGDIPHGAYTKVGQMFNCCWKTAARIWQRGVASLRGGSAVAIADSRLKGKPV</sequence>